<protein>
    <submittedName>
        <fullName evidence="7">Uncharacterized protein</fullName>
    </submittedName>
</protein>
<organism evidence="7">
    <name type="scientific">Chrysotila carterae</name>
    <name type="common">Marine alga</name>
    <name type="synonym">Syracosphaera carterae</name>
    <dbReference type="NCBI Taxonomy" id="13221"/>
    <lineage>
        <taxon>Eukaryota</taxon>
        <taxon>Haptista</taxon>
        <taxon>Haptophyta</taxon>
        <taxon>Prymnesiophyceae</taxon>
        <taxon>Isochrysidales</taxon>
        <taxon>Isochrysidaceae</taxon>
        <taxon>Chrysotila</taxon>
    </lineage>
</organism>
<dbReference type="AlphaFoldDB" id="A0A7S4ERM5"/>
<evidence type="ECO:0000313" key="7">
    <source>
        <dbReference type="EMBL" id="CAE0748178.1"/>
    </source>
</evidence>
<dbReference type="EMBL" id="HBIZ01001349">
    <property type="protein sequence ID" value="CAE0748178.1"/>
    <property type="molecule type" value="Transcribed_RNA"/>
</dbReference>
<proteinExistence type="predicted"/>
<evidence type="ECO:0000256" key="1">
    <source>
        <dbReference type="ARBA" id="ARBA00004141"/>
    </source>
</evidence>
<keyword evidence="3" id="KW-0812">Transmembrane</keyword>
<evidence type="ECO:0000256" key="4">
    <source>
        <dbReference type="ARBA" id="ARBA00022989"/>
    </source>
</evidence>
<keyword evidence="5" id="KW-0472">Membrane</keyword>
<evidence type="ECO:0000256" key="3">
    <source>
        <dbReference type="ARBA" id="ARBA00022692"/>
    </source>
</evidence>
<evidence type="ECO:0000256" key="5">
    <source>
        <dbReference type="ARBA" id="ARBA00023136"/>
    </source>
</evidence>
<accession>A0A7S4ERM5</accession>
<comment type="subcellular location">
    <subcellularLocation>
        <location evidence="1">Membrane</location>
        <topology evidence="1">Multi-pass membrane protein</topology>
    </subcellularLocation>
</comment>
<sequence length="126" mass="13206">MGLSNFGYDAGQYLGAEMLEIFGGVHAPDFENLELYVLIRTLMRLLPLALIPFLVPPGSPNSSATELGLAASISADVDGSSVGDCAEEMMPAPSTRGVVEAPMPRGDSAAKATDCEMAQGNREKDT</sequence>
<gene>
    <name evidence="7" type="ORF">PCAR00345_LOCUS760</name>
</gene>
<reference evidence="7" key="1">
    <citation type="submission" date="2021-01" db="EMBL/GenBank/DDBJ databases">
        <authorList>
            <person name="Corre E."/>
            <person name="Pelletier E."/>
            <person name="Niang G."/>
            <person name="Scheremetjew M."/>
            <person name="Finn R."/>
            <person name="Kale V."/>
            <person name="Holt S."/>
            <person name="Cochrane G."/>
            <person name="Meng A."/>
            <person name="Brown T."/>
            <person name="Cohen L."/>
        </authorList>
    </citation>
    <scope>NUCLEOTIDE SEQUENCE</scope>
    <source>
        <strain evidence="7">CCMP645</strain>
    </source>
</reference>
<feature type="region of interest" description="Disordered" evidence="6">
    <location>
        <begin position="82"/>
        <end position="126"/>
    </location>
</feature>
<dbReference type="InterPro" id="IPR039309">
    <property type="entry name" value="BT1"/>
</dbReference>
<keyword evidence="4" id="KW-1133">Transmembrane helix</keyword>
<evidence type="ECO:0000256" key="6">
    <source>
        <dbReference type="SAM" id="MobiDB-lite"/>
    </source>
</evidence>
<keyword evidence="2" id="KW-0813">Transport</keyword>
<evidence type="ECO:0000256" key="2">
    <source>
        <dbReference type="ARBA" id="ARBA00022448"/>
    </source>
</evidence>
<dbReference type="Pfam" id="PF03092">
    <property type="entry name" value="BT1"/>
    <property type="match status" value="1"/>
</dbReference>
<name>A0A7S4ERM5_CHRCT</name>
<dbReference type="GO" id="GO:0016020">
    <property type="term" value="C:membrane"/>
    <property type="evidence" value="ECO:0007669"/>
    <property type="project" value="UniProtKB-SubCell"/>
</dbReference>